<organism evidence="2 3">
    <name type="scientific">Hymenobacter oligotrophus</name>
    <dbReference type="NCBI Taxonomy" id="2319843"/>
    <lineage>
        <taxon>Bacteria</taxon>
        <taxon>Pseudomonadati</taxon>
        <taxon>Bacteroidota</taxon>
        <taxon>Cytophagia</taxon>
        <taxon>Cytophagales</taxon>
        <taxon>Hymenobacteraceae</taxon>
        <taxon>Hymenobacter</taxon>
    </lineage>
</organism>
<gene>
    <name evidence="2" type="ORF">D3Y59_02420</name>
</gene>
<feature type="transmembrane region" description="Helical" evidence="1">
    <location>
        <begin position="122"/>
        <end position="141"/>
    </location>
</feature>
<feature type="transmembrane region" description="Helical" evidence="1">
    <location>
        <begin position="207"/>
        <end position="226"/>
    </location>
</feature>
<keyword evidence="1" id="KW-1133">Transmembrane helix</keyword>
<feature type="transmembrane region" description="Helical" evidence="1">
    <location>
        <begin position="153"/>
        <end position="174"/>
    </location>
</feature>
<feature type="transmembrane region" description="Helical" evidence="1">
    <location>
        <begin position="181"/>
        <end position="201"/>
    </location>
</feature>
<dbReference type="EMBL" id="CP032317">
    <property type="protein sequence ID" value="AYA36010.1"/>
    <property type="molecule type" value="Genomic_DNA"/>
</dbReference>
<evidence type="ECO:0008006" key="4">
    <source>
        <dbReference type="Google" id="ProtNLM"/>
    </source>
</evidence>
<dbReference type="AlphaFoldDB" id="A0A3B7QY46"/>
<feature type="transmembrane region" description="Helical" evidence="1">
    <location>
        <begin position="56"/>
        <end position="77"/>
    </location>
</feature>
<evidence type="ECO:0000313" key="3">
    <source>
        <dbReference type="Proteomes" id="UP000262802"/>
    </source>
</evidence>
<feature type="transmembrane region" description="Helical" evidence="1">
    <location>
        <begin position="271"/>
        <end position="295"/>
    </location>
</feature>
<evidence type="ECO:0000256" key="1">
    <source>
        <dbReference type="SAM" id="Phobius"/>
    </source>
</evidence>
<keyword evidence="1" id="KW-0472">Membrane</keyword>
<proteinExistence type="predicted"/>
<dbReference type="RefSeq" id="WP_119443597.1">
    <property type="nucleotide sequence ID" value="NZ_CP032317.1"/>
</dbReference>
<feature type="transmembrane region" description="Helical" evidence="1">
    <location>
        <begin position="238"/>
        <end position="259"/>
    </location>
</feature>
<reference evidence="2 3" key="1">
    <citation type="submission" date="2018-09" db="EMBL/GenBank/DDBJ databases">
        <title>Hymenobacter medium sp. nov., isolated from R2A medium.</title>
        <authorList>
            <person name="Yingchao G."/>
        </authorList>
    </citation>
    <scope>NUCLEOTIDE SEQUENCE [LARGE SCALE GENOMIC DNA]</scope>
    <source>
        <strain evidence="3">sh-6</strain>
    </source>
</reference>
<feature type="transmembrane region" description="Helical" evidence="1">
    <location>
        <begin position="89"/>
        <end position="110"/>
    </location>
</feature>
<feature type="transmembrane region" description="Helical" evidence="1">
    <location>
        <begin position="302"/>
        <end position="319"/>
    </location>
</feature>
<dbReference type="OrthoDB" id="660047at2"/>
<dbReference type="KEGG" id="hyh:D3Y59_02420"/>
<keyword evidence="1" id="KW-0812">Transmembrane</keyword>
<keyword evidence="3" id="KW-1185">Reference proteome</keyword>
<feature type="transmembrane region" description="Helical" evidence="1">
    <location>
        <begin position="331"/>
        <end position="350"/>
    </location>
</feature>
<accession>A0A3B7QY46</accession>
<sequence>MNPKAYNPEWIFNQEVRRRARRWLKTNLLTEAQATSIVQAYPLDFYQPNFFIKVGLFLFTWFGCFMAGGLFLLMFGSGLADTRVVTFESVLLVDSLLMGAVTIVALDAFIRNSRLYHSGSDNALLYFALGSFLTALGLFYGHILGLPIFDDVLIGRGLFWLLLVPVVALLFAAVVRYADALVAAVCYGTALLVVATFALQFALGKVVLPFVLMLVSGAAYVVLQQLKLRPDYLYYRTCIRLTSALALVTGYLGGNYLVVREANAALNNLPASVQVAFAPLFYFFTAAIPVAYVVLGLRKHNRILLHVGLLTFAFSLYTVRHYRSVLPLEAALTLGGAALVVLAAVCLRYLRQPKHGLTAAPIQENDPLNLEALVTVQLNKPAAPAEPAFAFGGGHAGGGGATGNY</sequence>
<evidence type="ECO:0000313" key="2">
    <source>
        <dbReference type="EMBL" id="AYA36010.1"/>
    </source>
</evidence>
<protein>
    <recommendedName>
        <fullName evidence="4">DUF2157 domain-containing protein</fullName>
    </recommendedName>
</protein>
<name>A0A3B7QY46_9BACT</name>
<dbReference type="Proteomes" id="UP000262802">
    <property type="component" value="Chromosome"/>
</dbReference>